<feature type="domain" description="Heme-copper oxidase subunit III family profile" evidence="10">
    <location>
        <begin position="16"/>
        <end position="275"/>
    </location>
</feature>
<dbReference type="GO" id="GO:0031967">
    <property type="term" value="C:organelle envelope"/>
    <property type="evidence" value="ECO:0007669"/>
    <property type="project" value="UniProtKB-ARBA"/>
</dbReference>
<feature type="transmembrane region" description="Helical" evidence="9">
    <location>
        <begin position="173"/>
        <end position="193"/>
    </location>
</feature>
<keyword evidence="4 8" id="KW-0812">Transmembrane</keyword>
<dbReference type="GO" id="GO:0004129">
    <property type="term" value="F:cytochrome-c oxidase activity"/>
    <property type="evidence" value="ECO:0007669"/>
    <property type="project" value="InterPro"/>
</dbReference>
<evidence type="ECO:0000259" key="10">
    <source>
        <dbReference type="PROSITE" id="PS50253"/>
    </source>
</evidence>
<evidence type="ECO:0000256" key="3">
    <source>
        <dbReference type="ARBA" id="ARBA00015944"/>
    </source>
</evidence>
<reference evidence="11" key="1">
    <citation type="journal article" date="2018" name="Mitochondrial DNA A DNA Mapp Seq Anal">
        <title>Comparative analysis of the mitochondrial genomes of six newly sequenced diatoms reveals group II introns in the barcoding region of cox1.</title>
        <authorList>
            <person name="Pogoda C.S."/>
            <person name="Keepers K.G."/>
            <person name="Hamsher S.E."/>
            <person name="Stepanek J.G."/>
            <person name="Kane N.C."/>
            <person name="Kociolek J.P."/>
        </authorList>
    </citation>
    <scope>NUCLEOTIDE SEQUENCE</scope>
</reference>
<keyword evidence="6 9" id="KW-1133">Transmembrane helix</keyword>
<accession>A0A3G1PW87</accession>
<geneLocation type="mitochondrion" evidence="11"/>
<dbReference type="GO" id="GO:0031090">
    <property type="term" value="C:organelle membrane"/>
    <property type="evidence" value="ECO:0007669"/>
    <property type="project" value="UniProtKB-ARBA"/>
</dbReference>
<dbReference type="InterPro" id="IPR033945">
    <property type="entry name" value="Cyt_c_oxase_su3_dom"/>
</dbReference>
<feature type="transmembrane region" description="Helical" evidence="9">
    <location>
        <begin position="205"/>
        <end position="231"/>
    </location>
</feature>
<evidence type="ECO:0000256" key="7">
    <source>
        <dbReference type="ARBA" id="ARBA00023136"/>
    </source>
</evidence>
<dbReference type="PANTHER" id="PTHR11403">
    <property type="entry name" value="CYTOCHROME C OXIDASE SUBUNIT III"/>
    <property type="match status" value="1"/>
</dbReference>
<proteinExistence type="inferred from homology"/>
<dbReference type="PROSITE" id="PS50253">
    <property type="entry name" value="COX3"/>
    <property type="match status" value="1"/>
</dbReference>
<dbReference type="GO" id="GO:0045277">
    <property type="term" value="C:respiratory chain complex IV"/>
    <property type="evidence" value="ECO:0007669"/>
    <property type="project" value="UniProtKB-ARBA"/>
</dbReference>
<name>A0A3G1PW87_9STRA</name>
<dbReference type="Gene3D" id="1.10.287.70">
    <property type="match status" value="1"/>
</dbReference>
<dbReference type="EMBL" id="MF997419">
    <property type="protein sequence ID" value="AVR57476.1"/>
    <property type="molecule type" value="Genomic_DNA"/>
</dbReference>
<dbReference type="CDD" id="cd01665">
    <property type="entry name" value="Cyt_c_Oxidase_III"/>
    <property type="match status" value="1"/>
</dbReference>
<gene>
    <name evidence="11" type="primary">cox3</name>
</gene>
<evidence type="ECO:0000256" key="1">
    <source>
        <dbReference type="ARBA" id="ARBA00004141"/>
    </source>
</evidence>
<dbReference type="SUPFAM" id="SSF81452">
    <property type="entry name" value="Cytochrome c oxidase subunit III-like"/>
    <property type="match status" value="1"/>
</dbReference>
<comment type="subcellular location">
    <subcellularLocation>
        <location evidence="1">Membrane</location>
        <topology evidence="1">Multi-pass membrane protein</topology>
    </subcellularLocation>
</comment>
<sequence>MKSLNIFYINKTHYKTEHSYHLVDPSPWPILGSFGGFCLTLGGVLFMHKYFGGLNLLLTGLTIICYTMYVWWRDIVREATFEDCHTITVQKGLRLGMLLFIISEIMFFFAFFWAFFNSSIAPVYNIGGVWPPKAISIISTYTVPLTNTFFLLSSGATVSWAHHAILGRNKGQTIVGLIFTLILAIWFTKLQIFEYVNAPFSISDGVYGSCFFLATGFHGFHVFIGTIALFISLIRVILNHFTNTHHFGFEAAIWYWHFVDVVWLFLFVNVYWWSNK</sequence>
<comment type="similarity">
    <text evidence="2 8">Belongs to the cytochrome c oxidase subunit 3 family.</text>
</comment>
<evidence type="ECO:0000256" key="8">
    <source>
        <dbReference type="RuleBase" id="RU003375"/>
    </source>
</evidence>
<keyword evidence="5" id="KW-1278">Translocase</keyword>
<dbReference type="PANTHER" id="PTHR11403:SF7">
    <property type="entry name" value="CYTOCHROME C OXIDASE SUBUNIT 3"/>
    <property type="match status" value="1"/>
</dbReference>
<evidence type="ECO:0000256" key="4">
    <source>
        <dbReference type="ARBA" id="ARBA00022692"/>
    </source>
</evidence>
<dbReference type="InterPro" id="IPR024791">
    <property type="entry name" value="Cyt_c/ubiquinol_Oxase_su3"/>
</dbReference>
<dbReference type="FunFam" id="1.20.120.80:FF:000002">
    <property type="entry name" value="Cytochrome c oxidase subunit 3"/>
    <property type="match status" value="1"/>
</dbReference>
<keyword evidence="7 9" id="KW-0472">Membrane</keyword>
<evidence type="ECO:0000256" key="5">
    <source>
        <dbReference type="ARBA" id="ARBA00022967"/>
    </source>
</evidence>
<comment type="function">
    <text evidence="8">Component of the cytochrome c oxidase, the last enzyme in the mitochondrial electron transport chain which drives oxidative phosphorylation. The respiratory chain contains 3 multisubunit complexes succinate dehydrogenase (complex II, CII), ubiquinol-cytochrome c oxidoreductase (cytochrome b-c1 complex, complex III, CIII) and cytochrome c oxidase (complex IV, CIV), that cooperate to transfer electrons derived from NADH and succinate to molecular oxygen, creating an electrochemical gradient over the inner membrane that drives transmembrane transport and the ATP synthase. Cytochrome c oxidase is the component of the respiratory chain that catalyzes the reduction of oxygen to water. Electrons originating from reduced cytochrome c in the intermembrane space (IMS) are transferred via the dinuclear copper A center (CU(A)) of subunit 2 and heme A of subunit 1 to the active site in subunit 1, a binuclear center (BNC) formed by heme A3 and copper B (CU(B)). The BNC reduces molecular oxygen to 2 water molecules using 4 electrons from cytochrome c in the IMS and 4 protons from the mitochondrial matrix.</text>
</comment>
<dbReference type="Gene3D" id="1.20.120.80">
    <property type="entry name" value="Cytochrome c oxidase, subunit III, four-helix bundle"/>
    <property type="match status" value="1"/>
</dbReference>
<dbReference type="AlphaFoldDB" id="A0A3G1PW87"/>
<protein>
    <recommendedName>
        <fullName evidence="3 8">Cytochrome c oxidase subunit 3</fullName>
    </recommendedName>
</protein>
<dbReference type="InterPro" id="IPR000298">
    <property type="entry name" value="Cyt_c_oxidase-like_su3"/>
</dbReference>
<dbReference type="InterPro" id="IPR013833">
    <property type="entry name" value="Cyt_c_oxidase_su3_a-hlx"/>
</dbReference>
<evidence type="ECO:0000256" key="6">
    <source>
        <dbReference type="ARBA" id="ARBA00022989"/>
    </source>
</evidence>
<dbReference type="FunFam" id="1.10.287.70:FF:000082">
    <property type="entry name" value="Cytochrome c oxidase subunit 3"/>
    <property type="match status" value="1"/>
</dbReference>
<dbReference type="Pfam" id="PF00510">
    <property type="entry name" value="COX3"/>
    <property type="match status" value="1"/>
</dbReference>
<dbReference type="GO" id="GO:0005739">
    <property type="term" value="C:mitochondrion"/>
    <property type="evidence" value="ECO:0007669"/>
    <property type="project" value="TreeGrafter"/>
</dbReference>
<dbReference type="InterPro" id="IPR035973">
    <property type="entry name" value="Cyt_c_oxidase_su3-like_sf"/>
</dbReference>
<feature type="transmembrane region" description="Helical" evidence="9">
    <location>
        <begin position="135"/>
        <end position="161"/>
    </location>
</feature>
<feature type="transmembrane region" description="Helical" evidence="9">
    <location>
        <begin position="93"/>
        <end position="115"/>
    </location>
</feature>
<evidence type="ECO:0000313" key="11">
    <source>
        <dbReference type="EMBL" id="AVR57476.1"/>
    </source>
</evidence>
<keyword evidence="8 11" id="KW-0496">Mitochondrion</keyword>
<dbReference type="GO" id="GO:0006123">
    <property type="term" value="P:mitochondrial electron transport, cytochrome c to oxygen"/>
    <property type="evidence" value="ECO:0007669"/>
    <property type="project" value="UniProtKB-ARBA"/>
</dbReference>
<evidence type="ECO:0000256" key="2">
    <source>
        <dbReference type="ARBA" id="ARBA00010581"/>
    </source>
</evidence>
<feature type="transmembrane region" description="Helical" evidence="9">
    <location>
        <begin position="53"/>
        <end position="72"/>
    </location>
</feature>
<feature type="transmembrane region" description="Helical" evidence="9">
    <location>
        <begin position="252"/>
        <end position="273"/>
    </location>
</feature>
<evidence type="ECO:0000256" key="9">
    <source>
        <dbReference type="SAM" id="Phobius"/>
    </source>
</evidence>
<organism evidence="11">
    <name type="scientific">Entomoneis sp</name>
    <dbReference type="NCBI Taxonomy" id="186043"/>
    <lineage>
        <taxon>Eukaryota</taxon>
        <taxon>Sar</taxon>
        <taxon>Stramenopiles</taxon>
        <taxon>Ochrophyta</taxon>
        <taxon>Bacillariophyta</taxon>
        <taxon>Bacillariophyceae</taxon>
        <taxon>Bacillariophycidae</taxon>
        <taxon>Entomoneidaceae</taxon>
        <taxon>Entomoneis</taxon>
    </lineage>
</organism>